<reference evidence="4" key="2">
    <citation type="journal article" date="2021" name="PeerJ">
        <title>Extensive microbial diversity within the chicken gut microbiome revealed by metagenomics and culture.</title>
        <authorList>
            <person name="Gilroy R."/>
            <person name="Ravi A."/>
            <person name="Getino M."/>
            <person name="Pursley I."/>
            <person name="Horton D.L."/>
            <person name="Alikhan N.F."/>
            <person name="Baker D."/>
            <person name="Gharbi K."/>
            <person name="Hall N."/>
            <person name="Watson M."/>
            <person name="Adriaenssens E.M."/>
            <person name="Foster-Nyarko E."/>
            <person name="Jarju S."/>
            <person name="Secka A."/>
            <person name="Antonio M."/>
            <person name="Oren A."/>
            <person name="Chaudhuri R.R."/>
            <person name="La Ragione R."/>
            <person name="Hildebrand F."/>
            <person name="Pallen M.J."/>
        </authorList>
    </citation>
    <scope>NUCLEOTIDE SEQUENCE</scope>
    <source>
        <strain evidence="4">23406</strain>
    </source>
</reference>
<evidence type="ECO:0000256" key="1">
    <source>
        <dbReference type="ARBA" id="ARBA00022490"/>
    </source>
</evidence>
<organism evidence="4 5">
    <name type="scientific">Candidatus Stercoripulliclostridium merdipullorum</name>
    <dbReference type="NCBI Taxonomy" id="2840952"/>
    <lineage>
        <taxon>Bacteria</taxon>
        <taxon>Bacillati</taxon>
        <taxon>Bacillota</taxon>
        <taxon>Clostridia</taxon>
        <taxon>Eubacteriales</taxon>
        <taxon>Candidatus Stercoripulliclostridium</taxon>
    </lineage>
</organism>
<gene>
    <name evidence="4" type="ORF">IAB14_05055</name>
</gene>
<evidence type="ECO:0000313" key="5">
    <source>
        <dbReference type="Proteomes" id="UP000886891"/>
    </source>
</evidence>
<dbReference type="PANTHER" id="PTHR34654">
    <property type="entry name" value="UPF0109 PROTEIN SCO5592"/>
    <property type="match status" value="1"/>
</dbReference>
<dbReference type="InterPro" id="IPR015946">
    <property type="entry name" value="KH_dom-like_a/b"/>
</dbReference>
<sequence length="76" mass="8772">MRELVDFLVRQIVEDGAYEIVMLEDHDNVEIKVFVDKNRVAKLIGKSGRIAKAIRTIVKAAAQNSDKHYDIFIEER</sequence>
<reference evidence="4" key="1">
    <citation type="submission" date="2020-10" db="EMBL/GenBank/DDBJ databases">
        <authorList>
            <person name="Gilroy R."/>
        </authorList>
    </citation>
    <scope>NUCLEOTIDE SEQUENCE</scope>
    <source>
        <strain evidence="4">23406</strain>
    </source>
</reference>
<dbReference type="Gene3D" id="3.30.300.20">
    <property type="match status" value="1"/>
</dbReference>
<dbReference type="InterPro" id="IPR020627">
    <property type="entry name" value="KhpA"/>
</dbReference>
<evidence type="ECO:0000256" key="3">
    <source>
        <dbReference type="PROSITE-ProRule" id="PRU00117"/>
    </source>
</evidence>
<evidence type="ECO:0000256" key="2">
    <source>
        <dbReference type="ARBA" id="ARBA00022884"/>
    </source>
</evidence>
<name>A0A9D1SY22_9FIRM</name>
<dbReference type="SUPFAM" id="SSF54814">
    <property type="entry name" value="Prokaryotic type KH domain (KH-domain type II)"/>
    <property type="match status" value="1"/>
</dbReference>
<protein>
    <submittedName>
        <fullName evidence="4">KH domain-containing protein</fullName>
    </submittedName>
</protein>
<proteinExistence type="predicted"/>
<comment type="caution">
    <text evidence="4">The sequence shown here is derived from an EMBL/GenBank/DDBJ whole genome shotgun (WGS) entry which is preliminary data.</text>
</comment>
<dbReference type="AlphaFoldDB" id="A0A9D1SY22"/>
<dbReference type="PANTHER" id="PTHR34654:SF1">
    <property type="entry name" value="RNA-BINDING PROTEIN KHPA"/>
    <property type="match status" value="1"/>
</dbReference>
<dbReference type="Proteomes" id="UP000886891">
    <property type="component" value="Unassembled WGS sequence"/>
</dbReference>
<dbReference type="GO" id="GO:0003723">
    <property type="term" value="F:RNA binding"/>
    <property type="evidence" value="ECO:0007669"/>
    <property type="project" value="UniProtKB-UniRule"/>
</dbReference>
<accession>A0A9D1SY22</accession>
<keyword evidence="2 3" id="KW-0694">RNA-binding</keyword>
<evidence type="ECO:0000313" key="4">
    <source>
        <dbReference type="EMBL" id="HIV00462.1"/>
    </source>
</evidence>
<dbReference type="Pfam" id="PF13083">
    <property type="entry name" value="KH_KhpA-B"/>
    <property type="match status" value="1"/>
</dbReference>
<dbReference type="EMBL" id="DVOH01000038">
    <property type="protein sequence ID" value="HIV00462.1"/>
    <property type="molecule type" value="Genomic_DNA"/>
</dbReference>
<dbReference type="PROSITE" id="PS50084">
    <property type="entry name" value="KH_TYPE_1"/>
    <property type="match status" value="1"/>
</dbReference>
<dbReference type="InterPro" id="IPR009019">
    <property type="entry name" value="KH_sf_prok-type"/>
</dbReference>
<keyword evidence="1" id="KW-0963">Cytoplasm</keyword>